<keyword evidence="2" id="KW-1185">Reference proteome</keyword>
<reference evidence="2" key="1">
    <citation type="submission" date="2016-10" db="EMBL/GenBank/DDBJ databases">
        <authorList>
            <person name="Varghese N."/>
            <person name="Submissions S."/>
        </authorList>
    </citation>
    <scope>NUCLEOTIDE SEQUENCE [LARGE SCALE GENOMIC DNA]</scope>
    <source>
        <strain evidence="2">CGMCC 1.10971</strain>
    </source>
</reference>
<dbReference type="RefSeq" id="WP_232348819.1">
    <property type="nucleotide sequence ID" value="NZ_FOOU01000019.1"/>
</dbReference>
<evidence type="ECO:0000313" key="1">
    <source>
        <dbReference type="EMBL" id="SFG92005.1"/>
    </source>
</evidence>
<dbReference type="Proteomes" id="UP000198623">
    <property type="component" value="Unassembled WGS sequence"/>
</dbReference>
<dbReference type="STRING" id="1045558.SAMN05216175_11914"/>
<protein>
    <submittedName>
        <fullName evidence="1">Putative transposase</fullName>
    </submittedName>
</protein>
<gene>
    <name evidence="1" type="ORF">SAMN05216175_11914</name>
</gene>
<dbReference type="AlphaFoldDB" id="A0A1I2VRN4"/>
<accession>A0A1I2VRN4</accession>
<organism evidence="1 2">
    <name type="scientific">Neptunomonas qingdaonensis</name>
    <dbReference type="NCBI Taxonomy" id="1045558"/>
    <lineage>
        <taxon>Bacteria</taxon>
        <taxon>Pseudomonadati</taxon>
        <taxon>Pseudomonadota</taxon>
        <taxon>Gammaproteobacteria</taxon>
        <taxon>Oceanospirillales</taxon>
        <taxon>Oceanospirillaceae</taxon>
        <taxon>Neptunomonas</taxon>
    </lineage>
</organism>
<name>A0A1I2VRN4_9GAMM</name>
<proteinExistence type="predicted"/>
<sequence length="66" mass="7833">MARLPRLCLPDIPQHIIQRRTNRQACFASNEDYTAYVHLLNNPINVQVLYGKDVLNPVWLRQRIIY</sequence>
<dbReference type="EMBL" id="FOOU01000019">
    <property type="protein sequence ID" value="SFG92005.1"/>
    <property type="molecule type" value="Genomic_DNA"/>
</dbReference>
<evidence type="ECO:0000313" key="2">
    <source>
        <dbReference type="Proteomes" id="UP000198623"/>
    </source>
</evidence>